<evidence type="ECO:0000256" key="4">
    <source>
        <dbReference type="ARBA" id="ARBA00022833"/>
    </source>
</evidence>
<accession>M8C1W2</accession>
<dbReference type="Pfam" id="PF25390">
    <property type="entry name" value="WD40_RLD"/>
    <property type="match status" value="1"/>
</dbReference>
<dbReference type="InterPro" id="IPR051210">
    <property type="entry name" value="Ub_ligase/GEF_domain"/>
</dbReference>
<proteinExistence type="predicted"/>
<dbReference type="PRINTS" id="PR00633">
    <property type="entry name" value="RCCNDNSATION"/>
</dbReference>
<dbReference type="ExpressionAtlas" id="M8C1W2">
    <property type="expression patterns" value="baseline"/>
</dbReference>
<evidence type="ECO:0000256" key="3">
    <source>
        <dbReference type="ARBA" id="ARBA00022771"/>
    </source>
</evidence>
<dbReference type="PROSITE" id="PS00626">
    <property type="entry name" value="RCC1_2"/>
    <property type="match status" value="2"/>
</dbReference>
<dbReference type="Gene3D" id="2.30.29.30">
    <property type="entry name" value="Pleckstrin-homology domain (PH domain)/Phosphotyrosine-binding domain (PTB)"/>
    <property type="match status" value="1"/>
</dbReference>
<dbReference type="InterPro" id="IPR009091">
    <property type="entry name" value="RCC1/BLIP-II"/>
</dbReference>
<organism evidence="5">
    <name type="scientific">Aegilops tauschii</name>
    <name type="common">Tausch's goatgrass</name>
    <name type="synonym">Aegilops squarrosa</name>
    <dbReference type="NCBI Taxonomy" id="37682"/>
    <lineage>
        <taxon>Eukaryota</taxon>
        <taxon>Viridiplantae</taxon>
        <taxon>Streptophyta</taxon>
        <taxon>Embryophyta</taxon>
        <taxon>Tracheophyta</taxon>
        <taxon>Spermatophyta</taxon>
        <taxon>Magnoliopsida</taxon>
        <taxon>Liliopsida</taxon>
        <taxon>Poales</taxon>
        <taxon>Poaceae</taxon>
        <taxon>BOP clade</taxon>
        <taxon>Pooideae</taxon>
        <taxon>Triticodae</taxon>
        <taxon>Triticeae</taxon>
        <taxon>Triticinae</taxon>
        <taxon>Aegilops</taxon>
    </lineage>
</organism>
<dbReference type="SUPFAM" id="SSF50985">
    <property type="entry name" value="RCC1/BLIP-II"/>
    <property type="match status" value="1"/>
</dbReference>
<dbReference type="Pfam" id="PF01363">
    <property type="entry name" value="FYVE"/>
    <property type="match status" value="1"/>
</dbReference>
<evidence type="ECO:0000256" key="2">
    <source>
        <dbReference type="ARBA" id="ARBA00022737"/>
    </source>
</evidence>
<sequence>MAGKSHLPRLDAFKESEWFSVDFKRRADSGIGPSVAGKPTVFGWTATVGDSLYKNERFYAAGFESRVHIGQKRVYHVTYMAKCLSYCAPTLPPHFLIPDAMSFAAYDSGYCMAADYLKNDPFERNVEQDEAMLIWHSGRMEKKLNLIQVSKIIPGQRTAIFLRHPRPDKEHQSFSLIYGQRSLDLICKDKDEAEAWFVALKAIISRRNCKKLTTTETKNDKPSYCPINQMHGDLPLASSCYSTDVGKKVSKGVQQCATNHDARPFANFGNIFSDVILYAGQERSRVSTGSVSSSNSSISGSADTSDGGIAVDNNLRVSYSSAVSSCSYGSGDDFDAMGDVLLWGKGVGDGTLAYSSHLSGNLYGPRIDASLPKALESTVLLDIHNIACGSKHSVLVTKQGEMYSWGEESGGRLGHGVDTNLTHPKLISTLSGINIESVACGEFHTCAVSFCGDLYTWGDGMHNFGLLGHGNDTAHWIPKKVCGPLEGLHISSVSCGPSHTAVVTSAGQLFTFGDGVFGALGHGDRQSTNVAREVSSLRGLRTVLAACGAWHTVAIVEVVDSLNSATSCKLFTWGDGNKGQLGHADRETRLIPAYVESLRKLSFCQVACGYDFTAALSTSGQVYTMGSNAFGQLGNPTIDGKLPTVVKGSISSSCVEEIACGSHHVALLTSKARVYTWGKGANGRLGHGNNFDRNTPTPVEALKDKQVKSVACGTDFTAVICFHRCTSGLDQSLCSGCRLQFSFIRKRHNCYNCGLVYCKACSMRKSTKASLAPNSNKPYRVCDECCTKLNTAGDAKKLQNSKPLDGNPHPLSSEATDRENTVKSLRVRISRFLTMESFKPEGNLSFGSIGHSKELTSLCIPTSTALPLSCGPISPHPTNRLTTSVLTSPDSACAYPSNKNMTEEVARLQSQVKELTRKSELLEAELDRTNNQLREARTTAAEENLKCKAAKEVISSLTTQIRSITERTPEECPVNDTWTSQVSKLLGSHFCENHLNDVSRAPASSAHLAHQSPCKENSIVADVEWTEQVEHGVYITIFRSPAGHKYLRRVRFSKRHFTEQQAERWWAEHRPTLHEQYGILTGDSIIPS</sequence>
<keyword evidence="2" id="KW-0677">Repeat</keyword>
<name>M8C1W2_AEGTA</name>
<keyword evidence="3" id="KW-0863">Zinc-finger</keyword>
<dbReference type="InterPro" id="IPR058923">
    <property type="entry name" value="RCC1-like_dom"/>
</dbReference>
<protein>
    <submittedName>
        <fullName evidence="5">Putative E3 ubiquitin-protein ligase HERC1</fullName>
    </submittedName>
</protein>
<evidence type="ECO:0000313" key="5">
    <source>
        <dbReference type="EnsemblPlants" id="EMT28038"/>
    </source>
</evidence>
<dbReference type="SUPFAM" id="SSF50729">
    <property type="entry name" value="PH domain-like"/>
    <property type="match status" value="1"/>
</dbReference>
<dbReference type="InterPro" id="IPR000306">
    <property type="entry name" value="Znf_FYVE"/>
</dbReference>
<dbReference type="PROSITE" id="PS51514">
    <property type="entry name" value="BRX"/>
    <property type="match status" value="1"/>
</dbReference>
<evidence type="ECO:0000256" key="1">
    <source>
        <dbReference type="ARBA" id="ARBA00022723"/>
    </source>
</evidence>
<dbReference type="Gene3D" id="2.130.10.30">
    <property type="entry name" value="Regulator of chromosome condensation 1/beta-lactamase-inhibitor protein II"/>
    <property type="match status" value="2"/>
</dbReference>
<dbReference type="InterPro" id="IPR000408">
    <property type="entry name" value="Reg_chr_condens"/>
</dbReference>
<dbReference type="InterPro" id="IPR013083">
    <property type="entry name" value="Znf_RING/FYVE/PHD"/>
</dbReference>
<dbReference type="SMART" id="SM00064">
    <property type="entry name" value="FYVE"/>
    <property type="match status" value="1"/>
</dbReference>
<dbReference type="InterPro" id="IPR013591">
    <property type="entry name" value="Brevis_radix_dom"/>
</dbReference>
<reference evidence="5" key="1">
    <citation type="submission" date="2015-06" db="UniProtKB">
        <authorList>
            <consortium name="EnsemblPlants"/>
        </authorList>
    </citation>
    <scope>IDENTIFICATION</scope>
</reference>
<dbReference type="Gene3D" id="3.30.40.10">
    <property type="entry name" value="Zinc/RING finger domain, C3HC4 (zinc finger)"/>
    <property type="match status" value="1"/>
</dbReference>
<dbReference type="CDD" id="cd00065">
    <property type="entry name" value="FYVE_like_SF"/>
    <property type="match status" value="1"/>
</dbReference>
<dbReference type="FunFam" id="2.130.10.30:FF:000028">
    <property type="entry name" value="PH, RCC1 and FYVE domains-containing protein 1"/>
    <property type="match status" value="1"/>
</dbReference>
<keyword evidence="4" id="KW-0862">Zinc</keyword>
<dbReference type="PANTHER" id="PTHR22870">
    <property type="entry name" value="REGULATOR OF CHROMOSOME CONDENSATION"/>
    <property type="match status" value="1"/>
</dbReference>
<dbReference type="Pfam" id="PF13713">
    <property type="entry name" value="BRX_N"/>
    <property type="match status" value="1"/>
</dbReference>
<dbReference type="InterPro" id="IPR027988">
    <property type="entry name" value="BRX_N"/>
</dbReference>
<dbReference type="InterPro" id="IPR011993">
    <property type="entry name" value="PH-like_dom_sf"/>
</dbReference>
<dbReference type="EnsemblPlants" id="EMT28038">
    <property type="protein sequence ID" value="EMT28038"/>
    <property type="gene ID" value="F775_12945"/>
</dbReference>
<dbReference type="AlphaFoldDB" id="M8C1W2"/>
<keyword evidence="1" id="KW-0479">Metal-binding</keyword>
<dbReference type="GO" id="GO:0008270">
    <property type="term" value="F:zinc ion binding"/>
    <property type="evidence" value="ECO:0007669"/>
    <property type="project" value="UniProtKB-KW"/>
</dbReference>
<dbReference type="PANTHER" id="PTHR22870:SF430">
    <property type="entry name" value="PH DOMAIN-CONTAINING PROTEIN"/>
    <property type="match status" value="1"/>
</dbReference>
<dbReference type="SUPFAM" id="SSF57903">
    <property type="entry name" value="FYVE/PHD zinc finger"/>
    <property type="match status" value="1"/>
</dbReference>
<dbReference type="PROSITE" id="PS50178">
    <property type="entry name" value="ZF_FYVE"/>
    <property type="match status" value="1"/>
</dbReference>
<dbReference type="InterPro" id="IPR011011">
    <property type="entry name" value="Znf_FYVE_PHD"/>
</dbReference>
<dbReference type="InterPro" id="IPR017455">
    <property type="entry name" value="Znf_FYVE-rel"/>
</dbReference>
<dbReference type="PROSITE" id="PS50012">
    <property type="entry name" value="RCC1_3"/>
    <property type="match status" value="7"/>
</dbReference>
<dbReference type="Pfam" id="PF08381">
    <property type="entry name" value="BRX"/>
    <property type="match status" value="1"/>
</dbReference>